<dbReference type="GO" id="GO:0000105">
    <property type="term" value="P:L-histidine biosynthetic process"/>
    <property type="evidence" value="ECO:0007669"/>
    <property type="project" value="UniProtKB-UniRule"/>
</dbReference>
<evidence type="ECO:0000259" key="13">
    <source>
        <dbReference type="Pfam" id="PF00155"/>
    </source>
</evidence>
<evidence type="ECO:0000313" key="15">
    <source>
        <dbReference type="Proteomes" id="UP000198846"/>
    </source>
</evidence>
<dbReference type="AlphaFoldDB" id="A0A1H4AA60"/>
<comment type="cofactor">
    <cofactor evidence="1 12">
        <name>pyridoxal 5'-phosphate</name>
        <dbReference type="ChEBI" id="CHEBI:597326"/>
    </cofactor>
</comment>
<dbReference type="InterPro" id="IPR004839">
    <property type="entry name" value="Aminotransferase_I/II_large"/>
</dbReference>
<dbReference type="RefSeq" id="WP_092134198.1">
    <property type="nucleotide sequence ID" value="NZ_FNQK01000010.1"/>
</dbReference>
<evidence type="ECO:0000256" key="2">
    <source>
        <dbReference type="ARBA" id="ARBA00005011"/>
    </source>
</evidence>
<organism evidence="14 15">
    <name type="scientific">Bizionia paragorgiae</name>
    <dbReference type="NCBI Taxonomy" id="283786"/>
    <lineage>
        <taxon>Bacteria</taxon>
        <taxon>Pseudomonadati</taxon>
        <taxon>Bacteroidota</taxon>
        <taxon>Flavobacteriia</taxon>
        <taxon>Flavobacteriales</taxon>
        <taxon>Flavobacteriaceae</taxon>
        <taxon>Bizionia</taxon>
    </lineage>
</organism>
<dbReference type="SUPFAM" id="SSF53383">
    <property type="entry name" value="PLP-dependent transferases"/>
    <property type="match status" value="1"/>
</dbReference>
<dbReference type="Proteomes" id="UP000198846">
    <property type="component" value="Unassembled WGS sequence"/>
</dbReference>
<dbReference type="OrthoDB" id="9813612at2"/>
<evidence type="ECO:0000256" key="8">
    <source>
        <dbReference type="ARBA" id="ARBA00022679"/>
    </source>
</evidence>
<evidence type="ECO:0000256" key="11">
    <source>
        <dbReference type="ARBA" id="ARBA00047481"/>
    </source>
</evidence>
<dbReference type="UniPathway" id="UPA00031">
    <property type="reaction ID" value="UER00012"/>
</dbReference>
<dbReference type="InterPro" id="IPR001917">
    <property type="entry name" value="Aminotrans_II_pyridoxalP_BS"/>
</dbReference>
<dbReference type="HAMAP" id="MF_01023">
    <property type="entry name" value="HisC_aminotrans_2"/>
    <property type="match status" value="1"/>
</dbReference>
<dbReference type="Pfam" id="PF00155">
    <property type="entry name" value="Aminotran_1_2"/>
    <property type="match status" value="1"/>
</dbReference>
<dbReference type="InterPro" id="IPR015421">
    <property type="entry name" value="PyrdxlP-dep_Trfase_major"/>
</dbReference>
<dbReference type="InterPro" id="IPR005861">
    <property type="entry name" value="HisP_aminotrans"/>
</dbReference>
<dbReference type="EMBL" id="FNQK01000010">
    <property type="protein sequence ID" value="SEA32790.1"/>
    <property type="molecule type" value="Genomic_DNA"/>
</dbReference>
<comment type="pathway">
    <text evidence="2 12">Amino-acid biosynthesis; L-histidine biosynthesis; L-histidine from 5-phospho-alpha-D-ribose 1-diphosphate: step 7/9.</text>
</comment>
<dbReference type="GO" id="GO:0030170">
    <property type="term" value="F:pyridoxal phosphate binding"/>
    <property type="evidence" value="ECO:0007669"/>
    <property type="project" value="InterPro"/>
</dbReference>
<reference evidence="14 15" key="1">
    <citation type="submission" date="2016-10" db="EMBL/GenBank/DDBJ databases">
        <authorList>
            <person name="de Groot N.N."/>
        </authorList>
    </citation>
    <scope>NUCLEOTIDE SEQUENCE [LARGE SCALE GENOMIC DNA]</scope>
    <source>
        <strain evidence="14 15">DSM 23842</strain>
    </source>
</reference>
<feature type="modified residue" description="N6-(pyridoxal phosphate)lysine" evidence="12">
    <location>
        <position position="206"/>
    </location>
</feature>
<protein>
    <recommendedName>
        <fullName evidence="12">Histidinol-phosphate aminotransferase</fullName>
        <ecNumber evidence="12">2.6.1.9</ecNumber>
    </recommendedName>
    <alternativeName>
        <fullName evidence="12">Imidazole acetol-phosphate transaminase</fullName>
    </alternativeName>
</protein>
<dbReference type="STRING" id="283786.SAMN04487990_11075"/>
<sequence length="345" mass="39118">MSIQHLLRNNIKNLKAYASARDEFQGNSTSLRFLDANENPYNTGFNRYPDPKQLQLKALLAKHKKCRLENIVLGNGSDEILDLIIRAFCEPNRDSIITLPPTYGMYEVLATINAVAVKKINLSLGFQPQVDAILEATTPRTKILFLCTPNNPTGNSFTEQAMEELLLKFKGIIVIDEAYIDFSNQKSWLEKLDQFPNLIITQTFSKAYGLAGIRLGVCYASEEITEVLNRIKPPYNINVLTQKKAFDRLLEHQLVQTEINQIKTNRAQLIEALKHVACIEEIYPSESNFVLVKVDHATKRYHELVSKGIVIRNRTNEPLCTNCLRLTVGNEEDNVLLITSLQALK</sequence>
<evidence type="ECO:0000256" key="3">
    <source>
        <dbReference type="ARBA" id="ARBA00005189"/>
    </source>
</evidence>
<evidence type="ECO:0000256" key="4">
    <source>
        <dbReference type="ARBA" id="ARBA00007970"/>
    </source>
</evidence>
<gene>
    <name evidence="12" type="primary">hisC</name>
    <name evidence="14" type="ORF">SAMN04487990_11075</name>
</gene>
<name>A0A1H4AA60_BIZPA</name>
<evidence type="ECO:0000256" key="12">
    <source>
        <dbReference type="HAMAP-Rule" id="MF_01023"/>
    </source>
</evidence>
<evidence type="ECO:0000256" key="6">
    <source>
        <dbReference type="ARBA" id="ARBA00022576"/>
    </source>
</evidence>
<dbReference type="CDD" id="cd00609">
    <property type="entry name" value="AAT_like"/>
    <property type="match status" value="1"/>
</dbReference>
<dbReference type="Gene3D" id="3.90.1150.10">
    <property type="entry name" value="Aspartate Aminotransferase, domain 1"/>
    <property type="match status" value="1"/>
</dbReference>
<keyword evidence="9 12" id="KW-0663">Pyridoxal phosphate</keyword>
<dbReference type="EC" id="2.6.1.9" evidence="12"/>
<dbReference type="NCBIfam" id="TIGR01141">
    <property type="entry name" value="hisC"/>
    <property type="match status" value="1"/>
</dbReference>
<comment type="similarity">
    <text evidence="4 12">Belongs to the class-II pyridoxal-phosphate-dependent aminotransferase family. Histidinol-phosphate aminotransferase subfamily.</text>
</comment>
<dbReference type="PANTHER" id="PTHR42885:SF2">
    <property type="entry name" value="HISTIDINOL-PHOSPHATE AMINOTRANSFERASE"/>
    <property type="match status" value="1"/>
</dbReference>
<comment type="pathway">
    <text evidence="3">Lipid metabolism.</text>
</comment>
<evidence type="ECO:0000256" key="10">
    <source>
        <dbReference type="ARBA" id="ARBA00023102"/>
    </source>
</evidence>
<comment type="catalytic activity">
    <reaction evidence="11 12">
        <text>L-histidinol phosphate + 2-oxoglutarate = 3-(imidazol-4-yl)-2-oxopropyl phosphate + L-glutamate</text>
        <dbReference type="Rhea" id="RHEA:23744"/>
        <dbReference type="ChEBI" id="CHEBI:16810"/>
        <dbReference type="ChEBI" id="CHEBI:29985"/>
        <dbReference type="ChEBI" id="CHEBI:57766"/>
        <dbReference type="ChEBI" id="CHEBI:57980"/>
        <dbReference type="EC" id="2.6.1.9"/>
    </reaction>
</comment>
<evidence type="ECO:0000256" key="1">
    <source>
        <dbReference type="ARBA" id="ARBA00001933"/>
    </source>
</evidence>
<accession>A0A1H4AA60</accession>
<comment type="subunit">
    <text evidence="5 12">Homodimer.</text>
</comment>
<dbReference type="PANTHER" id="PTHR42885">
    <property type="entry name" value="HISTIDINOL-PHOSPHATE AMINOTRANSFERASE-RELATED"/>
    <property type="match status" value="1"/>
</dbReference>
<dbReference type="GO" id="GO:0004400">
    <property type="term" value="F:histidinol-phosphate transaminase activity"/>
    <property type="evidence" value="ECO:0007669"/>
    <property type="project" value="UniProtKB-UniRule"/>
</dbReference>
<keyword evidence="10 12" id="KW-0368">Histidine biosynthesis</keyword>
<dbReference type="Gene3D" id="3.40.640.10">
    <property type="entry name" value="Type I PLP-dependent aspartate aminotransferase-like (Major domain)"/>
    <property type="match status" value="1"/>
</dbReference>
<dbReference type="InterPro" id="IPR015424">
    <property type="entry name" value="PyrdxlP-dep_Trfase"/>
</dbReference>
<evidence type="ECO:0000256" key="9">
    <source>
        <dbReference type="ARBA" id="ARBA00022898"/>
    </source>
</evidence>
<keyword evidence="15" id="KW-1185">Reference proteome</keyword>
<evidence type="ECO:0000313" key="14">
    <source>
        <dbReference type="EMBL" id="SEA32790.1"/>
    </source>
</evidence>
<keyword evidence="7 12" id="KW-0028">Amino-acid biosynthesis</keyword>
<evidence type="ECO:0000256" key="7">
    <source>
        <dbReference type="ARBA" id="ARBA00022605"/>
    </source>
</evidence>
<dbReference type="PROSITE" id="PS00599">
    <property type="entry name" value="AA_TRANSFER_CLASS_2"/>
    <property type="match status" value="1"/>
</dbReference>
<keyword evidence="8 12" id="KW-0808">Transferase</keyword>
<evidence type="ECO:0000256" key="5">
    <source>
        <dbReference type="ARBA" id="ARBA00011738"/>
    </source>
</evidence>
<feature type="domain" description="Aminotransferase class I/classII large" evidence="13">
    <location>
        <begin position="41"/>
        <end position="335"/>
    </location>
</feature>
<keyword evidence="6 12" id="KW-0032">Aminotransferase</keyword>
<proteinExistence type="inferred from homology"/>
<dbReference type="InterPro" id="IPR015422">
    <property type="entry name" value="PyrdxlP-dep_Trfase_small"/>
</dbReference>